<dbReference type="GO" id="GO:0005829">
    <property type="term" value="C:cytosol"/>
    <property type="evidence" value="ECO:0007669"/>
    <property type="project" value="TreeGrafter"/>
</dbReference>
<dbReference type="Pfam" id="PF06110">
    <property type="entry name" value="TXD17-like_Trx"/>
    <property type="match status" value="1"/>
</dbReference>
<dbReference type="HOGENOM" id="CLU_1579137_0_0_1"/>
<keyword evidence="4" id="KW-1185">Reference proteome</keyword>
<name>G4TJ38_SERID</name>
<dbReference type="SUPFAM" id="SSF52833">
    <property type="entry name" value="Thioredoxin-like"/>
    <property type="match status" value="1"/>
</dbReference>
<organism evidence="3 4">
    <name type="scientific">Serendipita indica (strain DSM 11827)</name>
    <name type="common">Root endophyte fungus</name>
    <name type="synonym">Piriformospora indica</name>
    <dbReference type="NCBI Taxonomy" id="1109443"/>
    <lineage>
        <taxon>Eukaryota</taxon>
        <taxon>Fungi</taxon>
        <taxon>Dikarya</taxon>
        <taxon>Basidiomycota</taxon>
        <taxon>Agaricomycotina</taxon>
        <taxon>Agaricomycetes</taxon>
        <taxon>Sebacinales</taxon>
        <taxon>Serendipitaceae</taxon>
        <taxon>Serendipita</taxon>
    </lineage>
</organism>
<reference evidence="3 4" key="1">
    <citation type="journal article" date="2011" name="PLoS Pathog.">
        <title>Endophytic Life Strategies Decoded by Genome and Transcriptome Analyses of the Mutualistic Root Symbiont Piriformospora indica.</title>
        <authorList>
            <person name="Zuccaro A."/>
            <person name="Lahrmann U."/>
            <person name="Guldener U."/>
            <person name="Langen G."/>
            <person name="Pfiffi S."/>
            <person name="Biedenkopf D."/>
            <person name="Wong P."/>
            <person name="Samans B."/>
            <person name="Grimm C."/>
            <person name="Basiewicz M."/>
            <person name="Murat C."/>
            <person name="Martin F."/>
            <person name="Kogel K.H."/>
        </authorList>
    </citation>
    <scope>NUCLEOTIDE SEQUENCE [LARGE SCALE GENOMIC DNA]</scope>
    <source>
        <strain evidence="3 4">DSM 11827</strain>
    </source>
</reference>
<dbReference type="eggNOG" id="ENOG502SB8S">
    <property type="taxonomic scope" value="Eukaryota"/>
</dbReference>
<accession>G4TJ38</accession>
<dbReference type="Gene3D" id="3.40.30.10">
    <property type="entry name" value="Glutaredoxin"/>
    <property type="match status" value="1"/>
</dbReference>
<evidence type="ECO:0000313" key="3">
    <source>
        <dbReference type="EMBL" id="CCA71331.1"/>
    </source>
</evidence>
<dbReference type="InterPro" id="IPR036249">
    <property type="entry name" value="Thioredoxin-like_sf"/>
</dbReference>
<sequence length="169" mass="19456">MLLTPPADWLTSPPNFTVEDPLQDTILIFYASIDPNTGVMWCPDCRKVKSTIDWLFAGEDKPPAYVIYVGSKAEWKLPAQNHYRTDWKVDGVPTMLRFKNGKEVARLVEDEILRLDRLGPVLPRMTSLWSTFNDTPSTQVVYSHYNHLCRRLLLYPIHGRSSEEYSGIL</sequence>
<evidence type="ECO:0000259" key="2">
    <source>
        <dbReference type="Pfam" id="PF06110"/>
    </source>
</evidence>
<dbReference type="PANTHER" id="PTHR12452">
    <property type="entry name" value="42-9-9 PROTEIN-RELATED"/>
    <property type="match status" value="1"/>
</dbReference>
<dbReference type="InParanoid" id="G4TJ38"/>
<protein>
    <recommendedName>
        <fullName evidence="2">Thioredoxin domain-containing protein</fullName>
    </recommendedName>
</protein>
<dbReference type="Proteomes" id="UP000007148">
    <property type="component" value="Unassembled WGS sequence"/>
</dbReference>
<comment type="caution">
    <text evidence="3">The sequence shown here is derived from an EMBL/GenBank/DDBJ whole genome shotgun (WGS) entry which is preliminary data.</text>
</comment>
<dbReference type="InterPro" id="IPR010357">
    <property type="entry name" value="TXNDC17_dom"/>
</dbReference>
<dbReference type="InterPro" id="IPR045108">
    <property type="entry name" value="TXNDC17-like"/>
</dbReference>
<dbReference type="EMBL" id="CAFZ01000115">
    <property type="protein sequence ID" value="CCA71331.1"/>
    <property type="molecule type" value="Genomic_DNA"/>
</dbReference>
<gene>
    <name evidence="3" type="ORF">PIIN_05270</name>
</gene>
<proteinExistence type="inferred from homology"/>
<dbReference type="OrthoDB" id="78947at2759"/>
<evidence type="ECO:0000256" key="1">
    <source>
        <dbReference type="ARBA" id="ARBA00008987"/>
    </source>
</evidence>
<dbReference type="AlphaFoldDB" id="G4TJ38"/>
<dbReference type="STRING" id="1109443.G4TJ38"/>
<comment type="similarity">
    <text evidence="1">Belongs to the thioredoxin family.</text>
</comment>
<dbReference type="GO" id="GO:0047134">
    <property type="term" value="F:protein-disulfide reductase [NAD(P)H] activity"/>
    <property type="evidence" value="ECO:0007669"/>
    <property type="project" value="InterPro"/>
</dbReference>
<feature type="domain" description="Thioredoxin" evidence="2">
    <location>
        <begin position="25"/>
        <end position="114"/>
    </location>
</feature>
<evidence type="ECO:0000313" key="4">
    <source>
        <dbReference type="Proteomes" id="UP000007148"/>
    </source>
</evidence>
<dbReference type="PANTHER" id="PTHR12452:SF0">
    <property type="entry name" value="THIOREDOXIN DOMAIN-CONTAINING PROTEIN 17"/>
    <property type="match status" value="1"/>
</dbReference>